<proteinExistence type="predicted"/>
<evidence type="ECO:0000313" key="1">
    <source>
        <dbReference type="EMBL" id="XDJ14629.1"/>
    </source>
</evidence>
<dbReference type="EMBL" id="PQ015378">
    <property type="protein sequence ID" value="XDJ14629.1"/>
    <property type="molecule type" value="Genomic_DNA"/>
</dbReference>
<sequence>MNELLLATGEEFQEDEGTTIFLYDPETESDLMGVVHTYTKYGTVTPDDLEINGHKTLKLGTNVSGMQITFATPFNLQDKDWTLEWSFRNTVSAGTAYATELTLPSAVAGQGILSRWGDTGFGNRLQVGGSMGAVNSIWNPPISKAASLNVDTNMALSCKNGRVSVFRNGVLQMLANGTGGVYNTPNYPVGANLSSLAYMQINSSGSGMINQLGNRGRIRLSLGARYTRNYTIKPLELD</sequence>
<evidence type="ECO:0008006" key="2">
    <source>
        <dbReference type="Google" id="ProtNLM"/>
    </source>
</evidence>
<organism evidence="1">
    <name type="scientific">Pseudomonas phage RVTF4</name>
    <dbReference type="NCBI Taxonomy" id="3236931"/>
    <lineage>
        <taxon>Viruses</taxon>
    </lineage>
</organism>
<protein>
    <recommendedName>
        <fullName evidence="2">Tail fiber protein</fullName>
    </recommendedName>
</protein>
<reference evidence="1" key="1">
    <citation type="submission" date="2024-07" db="EMBL/GenBank/DDBJ databases">
        <authorList>
            <person name="Bringhurst R.M."/>
            <person name="Homer T.E."/>
        </authorList>
    </citation>
    <scope>NUCLEOTIDE SEQUENCE</scope>
</reference>
<accession>A0AB39CCS2</accession>
<name>A0AB39CCS2_9VIRU</name>